<dbReference type="KEGG" id="smo:SELMODRAFT_169911"/>
<dbReference type="Proteomes" id="UP000001514">
    <property type="component" value="Unassembled WGS sequence"/>
</dbReference>
<gene>
    <name evidence="2" type="ORF">SELMODRAFT_169911</name>
</gene>
<evidence type="ECO:0000256" key="1">
    <source>
        <dbReference type="SAM" id="MobiDB-lite"/>
    </source>
</evidence>
<dbReference type="EMBL" id="GL377575">
    <property type="protein sequence ID" value="EFJ30491.1"/>
    <property type="molecule type" value="Genomic_DNA"/>
</dbReference>
<protein>
    <submittedName>
        <fullName evidence="2">Uncharacterized protein</fullName>
    </submittedName>
</protein>
<sequence length="231" mass="26615">MDEETERRLAKMIMEEAALLRRRADKEGVHVYLAKPTVRVRPNPQFLQATMRSVEQSNRIVEINEMWRRRTAELNLDRRRRHQSPRSSSRARQMNEEEEGAVENSIDPQAACSNDLRDDEVEEFLNTRIKRGRGSVGSRMDDTGPYPAETMATTSTNASEVSRTKEDWEDRLIGPRLPDKVADSWTKAKAKATESEDDGGSSKKDSKDRKRKKSKSKEHKTKKRKRKATSN</sequence>
<dbReference type="HOGENOM" id="CLU_063137_0_1_1"/>
<organism evidence="3">
    <name type="scientific">Selaginella moellendorffii</name>
    <name type="common">Spikemoss</name>
    <dbReference type="NCBI Taxonomy" id="88036"/>
    <lineage>
        <taxon>Eukaryota</taxon>
        <taxon>Viridiplantae</taxon>
        <taxon>Streptophyta</taxon>
        <taxon>Embryophyta</taxon>
        <taxon>Tracheophyta</taxon>
        <taxon>Lycopodiopsida</taxon>
        <taxon>Selaginellales</taxon>
        <taxon>Selaginellaceae</taxon>
        <taxon>Selaginella</taxon>
    </lineage>
</organism>
<evidence type="ECO:0000313" key="3">
    <source>
        <dbReference type="Proteomes" id="UP000001514"/>
    </source>
</evidence>
<evidence type="ECO:0000313" key="2">
    <source>
        <dbReference type="EMBL" id="EFJ30491.1"/>
    </source>
</evidence>
<dbReference type="PANTHER" id="PTHR34684:SF1">
    <property type="entry name" value="OS08G0192200 PROTEIN"/>
    <property type="match status" value="1"/>
</dbReference>
<proteinExistence type="predicted"/>
<keyword evidence="3" id="KW-1185">Reference proteome</keyword>
<dbReference type="AlphaFoldDB" id="D8RBG2"/>
<name>D8RBG2_SELML</name>
<accession>D8RBG2</accession>
<feature type="region of interest" description="Disordered" evidence="1">
    <location>
        <begin position="76"/>
        <end position="231"/>
    </location>
</feature>
<dbReference type="Gramene" id="EFJ30491">
    <property type="protein sequence ID" value="EFJ30491"/>
    <property type="gene ID" value="SELMODRAFT_169911"/>
</dbReference>
<dbReference type="STRING" id="88036.D8RBG2"/>
<dbReference type="PANTHER" id="PTHR34684">
    <property type="entry name" value="OS08G0192200 PROTEIN"/>
    <property type="match status" value="1"/>
</dbReference>
<dbReference type="OMA" id="TEANHWI"/>
<feature type="compositionally biased region" description="Basic residues" evidence="1">
    <location>
        <begin position="209"/>
        <end position="231"/>
    </location>
</feature>
<feature type="compositionally biased region" description="Polar residues" evidence="1">
    <location>
        <begin position="151"/>
        <end position="161"/>
    </location>
</feature>
<dbReference type="InParanoid" id="D8RBG2"/>
<feature type="compositionally biased region" description="Basic and acidic residues" evidence="1">
    <location>
        <begin position="162"/>
        <end position="182"/>
    </location>
</feature>
<dbReference type="OrthoDB" id="552995at2759"/>
<dbReference type="FunCoup" id="D8RBG2">
    <property type="interactions" value="995"/>
</dbReference>
<reference evidence="2 3" key="1">
    <citation type="journal article" date="2011" name="Science">
        <title>The Selaginella genome identifies genetic changes associated with the evolution of vascular plants.</title>
        <authorList>
            <person name="Banks J.A."/>
            <person name="Nishiyama T."/>
            <person name="Hasebe M."/>
            <person name="Bowman J.L."/>
            <person name="Gribskov M."/>
            <person name="dePamphilis C."/>
            <person name="Albert V.A."/>
            <person name="Aono N."/>
            <person name="Aoyama T."/>
            <person name="Ambrose B.A."/>
            <person name="Ashton N.W."/>
            <person name="Axtell M.J."/>
            <person name="Barker E."/>
            <person name="Barker M.S."/>
            <person name="Bennetzen J.L."/>
            <person name="Bonawitz N.D."/>
            <person name="Chapple C."/>
            <person name="Cheng C."/>
            <person name="Correa L.G."/>
            <person name="Dacre M."/>
            <person name="DeBarry J."/>
            <person name="Dreyer I."/>
            <person name="Elias M."/>
            <person name="Engstrom E.M."/>
            <person name="Estelle M."/>
            <person name="Feng L."/>
            <person name="Finet C."/>
            <person name="Floyd S.K."/>
            <person name="Frommer W.B."/>
            <person name="Fujita T."/>
            <person name="Gramzow L."/>
            <person name="Gutensohn M."/>
            <person name="Harholt J."/>
            <person name="Hattori M."/>
            <person name="Heyl A."/>
            <person name="Hirai T."/>
            <person name="Hiwatashi Y."/>
            <person name="Ishikawa M."/>
            <person name="Iwata M."/>
            <person name="Karol K.G."/>
            <person name="Koehler B."/>
            <person name="Kolukisaoglu U."/>
            <person name="Kubo M."/>
            <person name="Kurata T."/>
            <person name="Lalonde S."/>
            <person name="Li K."/>
            <person name="Li Y."/>
            <person name="Litt A."/>
            <person name="Lyons E."/>
            <person name="Manning G."/>
            <person name="Maruyama T."/>
            <person name="Michael T.P."/>
            <person name="Mikami K."/>
            <person name="Miyazaki S."/>
            <person name="Morinaga S."/>
            <person name="Murata T."/>
            <person name="Mueller-Roeber B."/>
            <person name="Nelson D.R."/>
            <person name="Obara M."/>
            <person name="Oguri Y."/>
            <person name="Olmstead R.G."/>
            <person name="Onodera N."/>
            <person name="Petersen B.L."/>
            <person name="Pils B."/>
            <person name="Prigge M."/>
            <person name="Rensing S.A."/>
            <person name="Riano-Pachon D.M."/>
            <person name="Roberts A.W."/>
            <person name="Sato Y."/>
            <person name="Scheller H.V."/>
            <person name="Schulz B."/>
            <person name="Schulz C."/>
            <person name="Shakirov E.V."/>
            <person name="Shibagaki N."/>
            <person name="Shinohara N."/>
            <person name="Shippen D.E."/>
            <person name="Soerensen I."/>
            <person name="Sotooka R."/>
            <person name="Sugimoto N."/>
            <person name="Sugita M."/>
            <person name="Sumikawa N."/>
            <person name="Tanurdzic M."/>
            <person name="Theissen G."/>
            <person name="Ulvskov P."/>
            <person name="Wakazuki S."/>
            <person name="Weng J.K."/>
            <person name="Willats W.W."/>
            <person name="Wipf D."/>
            <person name="Wolf P.G."/>
            <person name="Yang L."/>
            <person name="Zimmer A.D."/>
            <person name="Zhu Q."/>
            <person name="Mitros T."/>
            <person name="Hellsten U."/>
            <person name="Loque D."/>
            <person name="Otillar R."/>
            <person name="Salamov A."/>
            <person name="Schmutz J."/>
            <person name="Shapiro H."/>
            <person name="Lindquist E."/>
            <person name="Lucas S."/>
            <person name="Rokhsar D."/>
            <person name="Grigoriev I.V."/>
        </authorList>
    </citation>
    <scope>NUCLEOTIDE SEQUENCE [LARGE SCALE GENOMIC DNA]</scope>
</reference>
<dbReference type="eggNOG" id="ENOG502S0FK">
    <property type="taxonomic scope" value="Eukaryota"/>
</dbReference>